<reference evidence="1" key="1">
    <citation type="submission" date="2016-07" db="EMBL/GenBank/DDBJ databases">
        <title>Salivary Glands transcriptome analysis on engorged females of Ornithodoros brasiliensis (Acari:Argasidae).</title>
        <authorList>
            <person name="Simons S.M."/>
            <person name="Carvalho E."/>
            <person name="Junqueira-de-Azevedo I."/>
            <person name="Ho P.L."/>
            <person name="Giovanni D."/>
            <person name="Mendonca R."/>
            <person name="Onofrio V."/>
            <person name="Landulfo G."/>
            <person name="Ramirez D."/>
            <person name="Barros-Battesti D."/>
        </authorList>
    </citation>
    <scope>NUCLEOTIDE SEQUENCE</scope>
    <source>
        <strain evidence="1">Female</strain>
        <tissue evidence="1">Salivary gland</tissue>
    </source>
</reference>
<dbReference type="EMBL" id="GETE01001141">
    <property type="protein sequence ID" value="JAT78763.1"/>
    <property type="molecule type" value="Transcribed_RNA"/>
</dbReference>
<organism evidence="1">
    <name type="scientific">Ornithodoros brasiliensis</name>
    <name type="common">Mouro tick</name>
    <dbReference type="NCBI Taxonomy" id="888526"/>
    <lineage>
        <taxon>Eukaryota</taxon>
        <taxon>Metazoa</taxon>
        <taxon>Ecdysozoa</taxon>
        <taxon>Arthropoda</taxon>
        <taxon>Chelicerata</taxon>
        <taxon>Arachnida</taxon>
        <taxon>Acari</taxon>
        <taxon>Parasitiformes</taxon>
        <taxon>Ixodida</taxon>
        <taxon>Ixodoidea</taxon>
        <taxon>Argasidae</taxon>
        <taxon>Ornithodorinae</taxon>
        <taxon>Ornithodoros</taxon>
    </lineage>
</organism>
<dbReference type="AlphaFoldDB" id="A0A1D2AIF3"/>
<accession>A0A1D2AIF3</accession>
<proteinExistence type="predicted"/>
<name>A0A1D2AIF3_ORNBR</name>
<keyword evidence="1" id="KW-0808">Transferase</keyword>
<protein>
    <submittedName>
        <fullName evidence="1">Putative sulfotransferase</fullName>
    </submittedName>
</protein>
<evidence type="ECO:0000313" key="1">
    <source>
        <dbReference type="EMBL" id="JAT78763.1"/>
    </source>
</evidence>
<feature type="non-terminal residue" evidence="1">
    <location>
        <position position="1"/>
    </location>
</feature>
<sequence>VLRICGLTYLRVSAHRLRIIEMLSMTSSQLAGASAMTVLSLLLFIPLLTSSAVDESECTNFHAFMDSVLKDHLPQATKTNCVDPASVPEIPVNITVNDTLIQGGFRNGMATGLTSAKRKGDCTASCTTEETLYTCPLTLDGSFINYYGFVKGGYRFRPHHYCFMGLAIKNSTVDVQFSLRDRASNVTSGFETSFLENTNMKESQISIRARGNAKIRRKGIEHGREGSVILKTVCLKEVAFEFTHVIDENKHSYFRTEFNLLCRASSATSYTPLSNILWKKP</sequence>
<dbReference type="GO" id="GO:0016740">
    <property type="term" value="F:transferase activity"/>
    <property type="evidence" value="ECO:0007669"/>
    <property type="project" value="UniProtKB-KW"/>
</dbReference>